<keyword evidence="2" id="KW-1185">Reference proteome</keyword>
<dbReference type="HOGENOM" id="CLU_3338815_0_0_3"/>
<evidence type="ECO:0000313" key="1">
    <source>
        <dbReference type="EMBL" id="ABW33377.1"/>
    </source>
</evidence>
<dbReference type="EMBL" id="CP000845">
    <property type="protein sequence ID" value="ABW33377.1"/>
    <property type="molecule type" value="Genomic_DNA"/>
</dbReference>
<keyword evidence="1" id="KW-0614">Plasmid</keyword>
<sequence length="37" mass="4197">MAALKLPPSKGEPQNLKAKSNSNFFRWIGAFFNPPYE</sequence>
<gene>
    <name evidence="1" type="ordered locus">AM1_H0024</name>
</gene>
<accession>A8ZQU1</accession>
<name>A8ZQU1_ACAM1</name>
<protein>
    <submittedName>
        <fullName evidence="1">Uncharacterized protein</fullName>
    </submittedName>
</protein>
<dbReference type="AlphaFoldDB" id="A8ZQU1"/>
<dbReference type="KEGG" id="amr:AM1_H0024"/>
<geneLocation type="plasmid" evidence="1 2">
    <name>pREB8</name>
</geneLocation>
<dbReference type="Proteomes" id="UP000000268">
    <property type="component" value="Plasmid pREB8"/>
</dbReference>
<proteinExistence type="predicted"/>
<evidence type="ECO:0000313" key="2">
    <source>
        <dbReference type="Proteomes" id="UP000000268"/>
    </source>
</evidence>
<reference evidence="1 2" key="1">
    <citation type="journal article" date="2008" name="Proc. Natl. Acad. Sci. U.S.A.">
        <title>Niche adaptation and genome expansion in the chlorophyll d-producing cyanobacterium Acaryochloris marina.</title>
        <authorList>
            <person name="Swingley W.D."/>
            <person name="Chen M."/>
            <person name="Cheung P.C."/>
            <person name="Conrad A.L."/>
            <person name="Dejesa L.C."/>
            <person name="Hao J."/>
            <person name="Honchak B.M."/>
            <person name="Karbach L.E."/>
            <person name="Kurdoglu A."/>
            <person name="Lahiri S."/>
            <person name="Mastrian S.D."/>
            <person name="Miyashita H."/>
            <person name="Page L."/>
            <person name="Ramakrishna P."/>
            <person name="Satoh S."/>
            <person name="Sattley W.M."/>
            <person name="Shimada Y."/>
            <person name="Taylor H.L."/>
            <person name="Tomo T."/>
            <person name="Tsuchiya T."/>
            <person name="Wang Z.T."/>
            <person name="Raymond J."/>
            <person name="Mimuro M."/>
            <person name="Blankenship R.E."/>
            <person name="Touchman J.W."/>
        </authorList>
    </citation>
    <scope>NUCLEOTIDE SEQUENCE [LARGE SCALE GENOMIC DNA]</scope>
    <source>
        <strain evidence="2">MBIC 11017</strain>
        <plasmid evidence="2">Plasmid pREB8</plasmid>
    </source>
</reference>
<organism evidence="1 2">
    <name type="scientific">Acaryochloris marina (strain MBIC 11017)</name>
    <dbReference type="NCBI Taxonomy" id="329726"/>
    <lineage>
        <taxon>Bacteria</taxon>
        <taxon>Bacillati</taxon>
        <taxon>Cyanobacteriota</taxon>
        <taxon>Cyanophyceae</taxon>
        <taxon>Acaryochloridales</taxon>
        <taxon>Acaryochloridaceae</taxon>
        <taxon>Acaryochloris</taxon>
    </lineage>
</organism>